<evidence type="ECO:0000313" key="3">
    <source>
        <dbReference type="Proteomes" id="UP000640531"/>
    </source>
</evidence>
<dbReference type="CDD" id="cd20625">
    <property type="entry name" value="CYP164-like"/>
    <property type="match status" value="1"/>
</dbReference>
<gene>
    <name evidence="2" type="ORF">H6G59_22470</name>
</gene>
<dbReference type="Proteomes" id="UP000640531">
    <property type="component" value="Unassembled WGS sequence"/>
</dbReference>
<comment type="similarity">
    <text evidence="1">Belongs to the cytochrome P450 family.</text>
</comment>
<reference evidence="2 3" key="1">
    <citation type="journal article" date="2020" name="ISME J.">
        <title>Comparative genomics reveals insights into cyanobacterial evolution and habitat adaptation.</title>
        <authorList>
            <person name="Chen M.Y."/>
            <person name="Teng W.K."/>
            <person name="Zhao L."/>
            <person name="Hu C.X."/>
            <person name="Zhou Y.K."/>
            <person name="Han B.P."/>
            <person name="Song L.R."/>
            <person name="Shu W.S."/>
        </authorList>
    </citation>
    <scope>NUCLEOTIDE SEQUENCE [LARGE SCALE GENOMIC DNA]</scope>
    <source>
        <strain evidence="2 3">FACHB-196</strain>
    </source>
</reference>
<dbReference type="Pfam" id="PF00067">
    <property type="entry name" value="p450"/>
    <property type="match status" value="1"/>
</dbReference>
<organism evidence="2 3">
    <name type="scientific">Anabaena lutea FACHB-196</name>
    <dbReference type="NCBI Taxonomy" id="2692881"/>
    <lineage>
        <taxon>Bacteria</taxon>
        <taxon>Bacillati</taxon>
        <taxon>Cyanobacteriota</taxon>
        <taxon>Cyanophyceae</taxon>
        <taxon>Nostocales</taxon>
        <taxon>Nostocaceae</taxon>
        <taxon>Anabaena</taxon>
    </lineage>
</organism>
<dbReference type="InterPro" id="IPR001128">
    <property type="entry name" value="Cyt_P450"/>
</dbReference>
<sequence length="414" mass="47667">MEISQQKPNIMPYSFVSEEFLNNPYPTYCWLRENAPVYWSEELQAWVVSRYDDVTKALASDQIAADRITPRFLQLPEAEQKRYKTFAERMKMWMLLLDKPEHSRLRRLVSSALDSSVVFSFQSSITRLVDEMLKDYKNGGSMDFMADLASPLPLYVVSTILGIPEVGWYKAKLCAEAIVNFVGTSPNSYIERLENAKVHVDEMTEYLRGILHCRRSHSQNDFLSAFLKAETAGQMMSEEEILATCIMIIFAGFETTMNLLGNGLLTLLRYQNVMEDIRRNPKLIPLAVREMLRYESPVQRLSRMALEDIEFQGQKIKKGDLIFLLIGSANRDPEVFSDPDTFNITRNNDKQLAFGFYIHKCPGASLANMEGEIVFTELLRRFSHIRAVDEKPCWQNNLSVRSLKTFRIELTAAQ</sequence>
<protein>
    <submittedName>
        <fullName evidence="2">Cytochrome P450</fullName>
    </submittedName>
</protein>
<evidence type="ECO:0000256" key="1">
    <source>
        <dbReference type="ARBA" id="ARBA00010617"/>
    </source>
</evidence>
<name>A0ABR8FNU1_9NOST</name>
<dbReference type="SUPFAM" id="SSF48264">
    <property type="entry name" value="Cytochrome P450"/>
    <property type="match status" value="1"/>
</dbReference>
<dbReference type="EMBL" id="JACJST010000027">
    <property type="protein sequence ID" value="MBD2570609.1"/>
    <property type="molecule type" value="Genomic_DNA"/>
</dbReference>
<dbReference type="InterPro" id="IPR002397">
    <property type="entry name" value="Cyt_P450_B"/>
</dbReference>
<dbReference type="PANTHER" id="PTHR46696">
    <property type="entry name" value="P450, PUTATIVE (EUROFUNG)-RELATED"/>
    <property type="match status" value="1"/>
</dbReference>
<accession>A0ABR8FNU1</accession>
<comment type="caution">
    <text evidence="2">The sequence shown here is derived from an EMBL/GenBank/DDBJ whole genome shotgun (WGS) entry which is preliminary data.</text>
</comment>
<dbReference type="PRINTS" id="PR00359">
    <property type="entry name" value="BP450"/>
</dbReference>
<dbReference type="Gene3D" id="1.10.630.10">
    <property type="entry name" value="Cytochrome P450"/>
    <property type="match status" value="1"/>
</dbReference>
<dbReference type="InterPro" id="IPR036396">
    <property type="entry name" value="Cyt_P450_sf"/>
</dbReference>
<dbReference type="PANTHER" id="PTHR46696:SF1">
    <property type="entry name" value="CYTOCHROME P450 YJIB-RELATED"/>
    <property type="match status" value="1"/>
</dbReference>
<keyword evidence="3" id="KW-1185">Reference proteome</keyword>
<proteinExistence type="inferred from homology"/>
<dbReference type="RefSeq" id="WP_190718794.1">
    <property type="nucleotide sequence ID" value="NZ_JACJST010000027.1"/>
</dbReference>
<evidence type="ECO:0000313" key="2">
    <source>
        <dbReference type="EMBL" id="MBD2570609.1"/>
    </source>
</evidence>